<dbReference type="EMBL" id="JBHTKJ010000031">
    <property type="protein sequence ID" value="MFD1039080.1"/>
    <property type="molecule type" value="Genomic_DNA"/>
</dbReference>
<protein>
    <submittedName>
        <fullName evidence="1">Uncharacterized protein</fullName>
    </submittedName>
</protein>
<gene>
    <name evidence="1" type="ORF">ACFQ3N_11870</name>
</gene>
<reference evidence="2" key="1">
    <citation type="journal article" date="2019" name="Int. J. Syst. Evol. Microbiol.">
        <title>The Global Catalogue of Microorganisms (GCM) 10K type strain sequencing project: providing services to taxonomists for standard genome sequencing and annotation.</title>
        <authorList>
            <consortium name="The Broad Institute Genomics Platform"/>
            <consortium name="The Broad Institute Genome Sequencing Center for Infectious Disease"/>
            <person name="Wu L."/>
            <person name="Ma J."/>
        </authorList>
    </citation>
    <scope>NUCLEOTIDE SEQUENCE [LARGE SCALE GENOMIC DNA]</scope>
    <source>
        <strain evidence="2">CCUG 56754</strain>
    </source>
</reference>
<organism evidence="1 2">
    <name type="scientific">Virgibacillus byunsanensis</name>
    <dbReference type="NCBI Taxonomy" id="570945"/>
    <lineage>
        <taxon>Bacteria</taxon>
        <taxon>Bacillati</taxon>
        <taxon>Bacillota</taxon>
        <taxon>Bacilli</taxon>
        <taxon>Bacillales</taxon>
        <taxon>Bacillaceae</taxon>
        <taxon>Virgibacillus</taxon>
    </lineage>
</organism>
<keyword evidence="2" id="KW-1185">Reference proteome</keyword>
<evidence type="ECO:0000313" key="1">
    <source>
        <dbReference type="EMBL" id="MFD1039080.1"/>
    </source>
</evidence>
<evidence type="ECO:0000313" key="2">
    <source>
        <dbReference type="Proteomes" id="UP001597040"/>
    </source>
</evidence>
<proteinExistence type="predicted"/>
<dbReference type="SUPFAM" id="SSF54909">
    <property type="entry name" value="Dimeric alpha+beta barrel"/>
    <property type="match status" value="1"/>
</dbReference>
<dbReference type="Proteomes" id="UP001597040">
    <property type="component" value="Unassembled WGS sequence"/>
</dbReference>
<comment type="caution">
    <text evidence="1">The sequence shown here is derived from an EMBL/GenBank/DDBJ whole genome shotgun (WGS) entry which is preliminary data.</text>
</comment>
<dbReference type="InterPro" id="IPR011008">
    <property type="entry name" value="Dimeric_a/b-barrel"/>
</dbReference>
<name>A0ABW3LMB2_9BACI</name>
<sequence length="62" mass="7508">MGIKEGSKQGGKYMVYRRRLYIIKPEKLDEFNDFFHTYLYPNQIKHGSKLIGRWVNEIKMKL</sequence>
<dbReference type="Gene3D" id="3.30.70.100">
    <property type="match status" value="1"/>
</dbReference>
<dbReference type="RefSeq" id="WP_390362687.1">
    <property type="nucleotide sequence ID" value="NZ_JBHTKJ010000031.1"/>
</dbReference>
<accession>A0ABW3LMB2</accession>